<organism evidence="1 2">
    <name type="scientific">Senna tora</name>
    <dbReference type="NCBI Taxonomy" id="362788"/>
    <lineage>
        <taxon>Eukaryota</taxon>
        <taxon>Viridiplantae</taxon>
        <taxon>Streptophyta</taxon>
        <taxon>Embryophyta</taxon>
        <taxon>Tracheophyta</taxon>
        <taxon>Spermatophyta</taxon>
        <taxon>Magnoliopsida</taxon>
        <taxon>eudicotyledons</taxon>
        <taxon>Gunneridae</taxon>
        <taxon>Pentapetalae</taxon>
        <taxon>rosids</taxon>
        <taxon>fabids</taxon>
        <taxon>Fabales</taxon>
        <taxon>Fabaceae</taxon>
        <taxon>Caesalpinioideae</taxon>
        <taxon>Cassia clade</taxon>
        <taxon>Senna</taxon>
    </lineage>
</organism>
<keyword evidence="2" id="KW-1185">Reference proteome</keyword>
<evidence type="ECO:0000313" key="2">
    <source>
        <dbReference type="Proteomes" id="UP000634136"/>
    </source>
</evidence>
<protein>
    <submittedName>
        <fullName evidence="1">Uncharacterized protein</fullName>
    </submittedName>
</protein>
<gene>
    <name evidence="1" type="ORF">G2W53_015966</name>
</gene>
<dbReference type="Proteomes" id="UP000634136">
    <property type="component" value="Unassembled WGS sequence"/>
</dbReference>
<evidence type="ECO:0000313" key="1">
    <source>
        <dbReference type="EMBL" id="KAF7833633.1"/>
    </source>
</evidence>
<comment type="caution">
    <text evidence="1">The sequence shown here is derived from an EMBL/GenBank/DDBJ whole genome shotgun (WGS) entry which is preliminary data.</text>
</comment>
<sequence>MRDEAFHLRSIPTSLIGSVFAAEDSESRLPLLNPTSLIRSNSLLRFTRSMKNFAIRKAIAVVVECELDNS</sequence>
<dbReference type="EMBL" id="JAAIUW010000005">
    <property type="protein sequence ID" value="KAF7833633.1"/>
    <property type="molecule type" value="Genomic_DNA"/>
</dbReference>
<name>A0A834WVX0_9FABA</name>
<reference evidence="1" key="1">
    <citation type="submission" date="2020-09" db="EMBL/GenBank/DDBJ databases">
        <title>Genome-Enabled Discovery of Anthraquinone Biosynthesis in Senna tora.</title>
        <authorList>
            <person name="Kang S.-H."/>
            <person name="Pandey R.P."/>
            <person name="Lee C.-M."/>
            <person name="Sim J.-S."/>
            <person name="Jeong J.-T."/>
            <person name="Choi B.-S."/>
            <person name="Jung M."/>
            <person name="Ginzburg D."/>
            <person name="Zhao K."/>
            <person name="Won S.Y."/>
            <person name="Oh T.-J."/>
            <person name="Yu Y."/>
            <person name="Kim N.-H."/>
            <person name="Lee O.R."/>
            <person name="Lee T.-H."/>
            <person name="Bashyal P."/>
            <person name="Kim T.-S."/>
            <person name="Lee W.-H."/>
            <person name="Kawkins C."/>
            <person name="Kim C.-K."/>
            <person name="Kim J.S."/>
            <person name="Ahn B.O."/>
            <person name="Rhee S.Y."/>
            <person name="Sohng J.K."/>
        </authorList>
    </citation>
    <scope>NUCLEOTIDE SEQUENCE</scope>
    <source>
        <tissue evidence="1">Leaf</tissue>
    </source>
</reference>
<dbReference type="AlphaFoldDB" id="A0A834WVX0"/>
<accession>A0A834WVX0</accession>
<proteinExistence type="predicted"/>